<dbReference type="GO" id="GO:0003824">
    <property type="term" value="F:catalytic activity"/>
    <property type="evidence" value="ECO:0007669"/>
    <property type="project" value="InterPro"/>
</dbReference>
<dbReference type="InterPro" id="IPR036691">
    <property type="entry name" value="Endo/exonu/phosph_ase_sf"/>
</dbReference>
<reference evidence="2" key="1">
    <citation type="submission" date="2022-08" db="UniProtKB">
        <authorList>
            <consortium name="EnsemblMetazoa"/>
        </authorList>
    </citation>
    <scope>IDENTIFICATION</scope>
    <source>
        <strain evidence="2">Israel</strain>
    </source>
</reference>
<dbReference type="AlphaFoldDB" id="A0A1B0D0H1"/>
<dbReference type="InterPro" id="IPR005135">
    <property type="entry name" value="Endo/exonuclease/phosphatase"/>
</dbReference>
<feature type="domain" description="Endonuclease/exonuclease/phosphatase" evidence="1">
    <location>
        <begin position="3"/>
        <end position="201"/>
    </location>
</feature>
<dbReference type="CDD" id="cd09076">
    <property type="entry name" value="L1-EN"/>
    <property type="match status" value="1"/>
</dbReference>
<dbReference type="Gene3D" id="3.60.10.10">
    <property type="entry name" value="Endonuclease/exonuclease/phosphatase"/>
    <property type="match status" value="1"/>
</dbReference>
<dbReference type="InterPro" id="IPR027124">
    <property type="entry name" value="Swc5/CFDP1/2"/>
</dbReference>
<sequence length="228" mass="26349">MALVEEFEKYRIKILAMQEIRWPEQGKVSRKGHILYYSGSKKKHEFGTGFVVHRTLKDRILSVTPVNERLCKLRIKGRFQNITLFSVHAPTLDKDNMVKETFYAELEKEFDNVPKYDIKIILGDFNAKLGKEAFLRPAVGSHSLHDTCNDNGQRLADFDVTRGLIVSSTYFPHKDIHKGTWRSPVGLTLNQIDHVLVSHRHASSILDCRRKIGIQKFKRNGFYPEVEP</sequence>
<dbReference type="PANTHER" id="PTHR23227:SF67">
    <property type="entry name" value="CRANIOFACIAL DEVELOPMENT PROTEIN 2-LIKE"/>
    <property type="match status" value="1"/>
</dbReference>
<dbReference type="SUPFAM" id="SSF56219">
    <property type="entry name" value="DNase I-like"/>
    <property type="match status" value="1"/>
</dbReference>
<dbReference type="EnsemblMetazoa" id="PPAI000843-RA">
    <property type="protein sequence ID" value="PPAI000843-PA"/>
    <property type="gene ID" value="PPAI000843"/>
</dbReference>
<dbReference type="EMBL" id="AJVK01021402">
    <property type="status" value="NOT_ANNOTATED_CDS"/>
    <property type="molecule type" value="Genomic_DNA"/>
</dbReference>
<dbReference type="Pfam" id="PF03372">
    <property type="entry name" value="Exo_endo_phos"/>
    <property type="match status" value="1"/>
</dbReference>
<accession>A0A1B0D0H1</accession>
<evidence type="ECO:0000313" key="3">
    <source>
        <dbReference type="Proteomes" id="UP000092462"/>
    </source>
</evidence>
<dbReference type="Proteomes" id="UP000092462">
    <property type="component" value="Unassembled WGS sequence"/>
</dbReference>
<dbReference type="VEuPathDB" id="VectorBase:PPAPM1_009126"/>
<keyword evidence="3" id="KW-1185">Reference proteome</keyword>
<dbReference type="PANTHER" id="PTHR23227">
    <property type="entry name" value="BUCENTAUR RELATED"/>
    <property type="match status" value="1"/>
</dbReference>
<evidence type="ECO:0000313" key="2">
    <source>
        <dbReference type="EnsemblMetazoa" id="PPAI000843-PA"/>
    </source>
</evidence>
<dbReference type="VEuPathDB" id="VectorBase:PPAI000843"/>
<evidence type="ECO:0000259" key="1">
    <source>
        <dbReference type="Pfam" id="PF03372"/>
    </source>
</evidence>
<organism evidence="2 3">
    <name type="scientific">Phlebotomus papatasi</name>
    <name type="common">Sandfly</name>
    <dbReference type="NCBI Taxonomy" id="29031"/>
    <lineage>
        <taxon>Eukaryota</taxon>
        <taxon>Metazoa</taxon>
        <taxon>Ecdysozoa</taxon>
        <taxon>Arthropoda</taxon>
        <taxon>Hexapoda</taxon>
        <taxon>Insecta</taxon>
        <taxon>Pterygota</taxon>
        <taxon>Neoptera</taxon>
        <taxon>Endopterygota</taxon>
        <taxon>Diptera</taxon>
        <taxon>Nematocera</taxon>
        <taxon>Psychodoidea</taxon>
        <taxon>Psychodidae</taxon>
        <taxon>Phlebotomus</taxon>
        <taxon>Phlebotomus</taxon>
    </lineage>
</organism>
<protein>
    <recommendedName>
        <fullName evidence="1">Endonuclease/exonuclease/phosphatase domain-containing protein</fullName>
    </recommendedName>
</protein>
<proteinExistence type="predicted"/>
<name>A0A1B0D0H1_PHLPP</name>